<sequence>MHTPTHHLTTLLLLATAILGLATPVPRGAAYSDIEKRWAEGIRDECQRELHSGLSHRDMTPAWSMHARDADADEDFASASWTHPREVKRTAGLLGRMQAFVERVTRQEAGVRVASRNAGEVTERQRPWKPEYYFSK</sequence>
<reference evidence="3" key="1">
    <citation type="journal article" date="2012" name="PLoS Genet.">
        <title>The genomes of the fungal plant pathogens Cladosporium fulvum and Dothistroma septosporum reveal adaptation to different hosts and lifestyles but also signatures of common ancestry.</title>
        <authorList>
            <person name="de Wit P.J.G.M."/>
            <person name="van der Burgt A."/>
            <person name="Oekmen B."/>
            <person name="Stergiopoulos I."/>
            <person name="Abd-Elsalam K.A."/>
            <person name="Aerts A.L."/>
            <person name="Bahkali A.H."/>
            <person name="Beenen H.G."/>
            <person name="Chettri P."/>
            <person name="Cox M.P."/>
            <person name="Datema E."/>
            <person name="de Vries R.P."/>
            <person name="Dhillon B."/>
            <person name="Ganley A.R."/>
            <person name="Griffiths S.A."/>
            <person name="Guo Y."/>
            <person name="Hamelin R.C."/>
            <person name="Henrissat B."/>
            <person name="Kabir M.S."/>
            <person name="Jashni M.K."/>
            <person name="Kema G."/>
            <person name="Klaubauf S."/>
            <person name="Lapidus A."/>
            <person name="Levasseur A."/>
            <person name="Lindquist E."/>
            <person name="Mehrabi R."/>
            <person name="Ohm R.A."/>
            <person name="Owen T.J."/>
            <person name="Salamov A."/>
            <person name="Schwelm A."/>
            <person name="Schijlen E."/>
            <person name="Sun H."/>
            <person name="van den Burg H.A."/>
            <person name="van Ham R.C.H.J."/>
            <person name="Zhang S."/>
            <person name="Goodwin S.B."/>
            <person name="Grigoriev I.V."/>
            <person name="Collemare J."/>
            <person name="Bradshaw R.E."/>
        </authorList>
    </citation>
    <scope>NUCLEOTIDE SEQUENCE [LARGE SCALE GENOMIC DNA]</scope>
    <source>
        <strain evidence="3">NZE10 / CBS 128990</strain>
    </source>
</reference>
<dbReference type="OMA" id="WSMHARD"/>
<name>N1PPM0_DOTSN</name>
<dbReference type="HOGENOM" id="CLU_1875384_0_0_1"/>
<dbReference type="EMBL" id="KB446538">
    <property type="protein sequence ID" value="EME45327.1"/>
    <property type="molecule type" value="Genomic_DNA"/>
</dbReference>
<keyword evidence="3" id="KW-1185">Reference proteome</keyword>
<reference evidence="2 3" key="2">
    <citation type="journal article" date="2012" name="PLoS Pathog.">
        <title>Diverse lifestyles and strategies of plant pathogenesis encoded in the genomes of eighteen Dothideomycetes fungi.</title>
        <authorList>
            <person name="Ohm R.A."/>
            <person name="Feau N."/>
            <person name="Henrissat B."/>
            <person name="Schoch C.L."/>
            <person name="Horwitz B.A."/>
            <person name="Barry K.W."/>
            <person name="Condon B.J."/>
            <person name="Copeland A.C."/>
            <person name="Dhillon B."/>
            <person name="Glaser F."/>
            <person name="Hesse C.N."/>
            <person name="Kosti I."/>
            <person name="LaButti K."/>
            <person name="Lindquist E.A."/>
            <person name="Lucas S."/>
            <person name="Salamov A.A."/>
            <person name="Bradshaw R.E."/>
            <person name="Ciuffetti L."/>
            <person name="Hamelin R.C."/>
            <person name="Kema G.H.J."/>
            <person name="Lawrence C."/>
            <person name="Scott J.A."/>
            <person name="Spatafora J.W."/>
            <person name="Turgeon B.G."/>
            <person name="de Wit P.J.G.M."/>
            <person name="Zhong S."/>
            <person name="Goodwin S.B."/>
            <person name="Grigoriev I.V."/>
        </authorList>
    </citation>
    <scope>NUCLEOTIDE SEQUENCE [LARGE SCALE GENOMIC DNA]</scope>
    <source>
        <strain evidence="3">NZE10 / CBS 128990</strain>
    </source>
</reference>
<feature type="signal peptide" evidence="1">
    <location>
        <begin position="1"/>
        <end position="22"/>
    </location>
</feature>
<evidence type="ECO:0000313" key="3">
    <source>
        <dbReference type="Proteomes" id="UP000016933"/>
    </source>
</evidence>
<dbReference type="OrthoDB" id="3649905at2759"/>
<accession>N1PPM0</accession>
<feature type="chain" id="PRO_5004110030" evidence="1">
    <location>
        <begin position="23"/>
        <end position="136"/>
    </location>
</feature>
<keyword evidence="1" id="KW-0732">Signal</keyword>
<protein>
    <submittedName>
        <fullName evidence="2">Uncharacterized protein</fullName>
    </submittedName>
</protein>
<evidence type="ECO:0000313" key="2">
    <source>
        <dbReference type="EMBL" id="EME45327.1"/>
    </source>
</evidence>
<organism evidence="2 3">
    <name type="scientific">Dothistroma septosporum (strain NZE10 / CBS 128990)</name>
    <name type="common">Red band needle blight fungus</name>
    <name type="synonym">Mycosphaerella pini</name>
    <dbReference type="NCBI Taxonomy" id="675120"/>
    <lineage>
        <taxon>Eukaryota</taxon>
        <taxon>Fungi</taxon>
        <taxon>Dikarya</taxon>
        <taxon>Ascomycota</taxon>
        <taxon>Pezizomycotina</taxon>
        <taxon>Dothideomycetes</taxon>
        <taxon>Dothideomycetidae</taxon>
        <taxon>Mycosphaerellales</taxon>
        <taxon>Mycosphaerellaceae</taxon>
        <taxon>Dothistroma</taxon>
    </lineage>
</organism>
<dbReference type="AlphaFoldDB" id="N1PPM0"/>
<dbReference type="Proteomes" id="UP000016933">
    <property type="component" value="Unassembled WGS sequence"/>
</dbReference>
<proteinExistence type="predicted"/>
<gene>
    <name evidence="2" type="ORF">DOTSEDRAFT_33858</name>
</gene>
<evidence type="ECO:0000256" key="1">
    <source>
        <dbReference type="SAM" id="SignalP"/>
    </source>
</evidence>